<sequence length="88" mass="10009">MTLKDRYEDYTESEYLNIIKRLFQGKFSSEEEHDAFVDNIVSTSEHPNGTDILYYPEKGVKDGPAGVLKAIKQWRAANGKPGFKPEAQ</sequence>
<evidence type="ECO:0000256" key="1">
    <source>
        <dbReference type="ARBA" id="ARBA00009346"/>
    </source>
</evidence>
<name>A0A1H4UY87_9PSED</name>
<organism evidence="3 4">
    <name type="scientific">Pseudomonas frederiksbergensis</name>
    <dbReference type="NCBI Taxonomy" id="104087"/>
    <lineage>
        <taxon>Bacteria</taxon>
        <taxon>Pseudomonadati</taxon>
        <taxon>Pseudomonadota</taxon>
        <taxon>Gammaproteobacteria</taxon>
        <taxon>Pseudomonadales</taxon>
        <taxon>Pseudomonadaceae</taxon>
        <taxon>Pseudomonas</taxon>
    </lineage>
</organism>
<dbReference type="SUPFAM" id="SSF47345">
    <property type="entry name" value="Colicin E immunity proteins"/>
    <property type="match status" value="1"/>
</dbReference>
<dbReference type="PRINTS" id="PR01299">
    <property type="entry name" value="PYOCIN"/>
</dbReference>
<dbReference type="RefSeq" id="WP_074873835.1">
    <property type="nucleotide sequence ID" value="NZ_FNTF01000002.1"/>
</dbReference>
<dbReference type="InterPro" id="IPR000290">
    <property type="entry name" value="Colicin_pyocin"/>
</dbReference>
<dbReference type="AlphaFoldDB" id="A0A1H4UY87"/>
<evidence type="ECO:0000313" key="4">
    <source>
        <dbReference type="Proteomes" id="UP000183114"/>
    </source>
</evidence>
<dbReference type="InterPro" id="IPR035900">
    <property type="entry name" value="Colicin_E_sf"/>
</dbReference>
<proteinExistence type="inferred from homology"/>
<dbReference type="EMBL" id="FNTF01000002">
    <property type="protein sequence ID" value="SEC73613.1"/>
    <property type="molecule type" value="Genomic_DNA"/>
</dbReference>
<accession>A0A1H4UY87</accession>
<protein>
    <submittedName>
        <fullName evidence="3">Colicin immunity protein / pyocin immunity protein</fullName>
    </submittedName>
</protein>
<evidence type="ECO:0000256" key="2">
    <source>
        <dbReference type="ARBA" id="ARBA00023025"/>
    </source>
</evidence>
<dbReference type="Gene3D" id="1.10.1200.20">
    <property type="entry name" value="Colicin E immunity protein"/>
    <property type="match status" value="1"/>
</dbReference>
<evidence type="ECO:0000313" key="3">
    <source>
        <dbReference type="EMBL" id="SEC73613.1"/>
    </source>
</evidence>
<dbReference type="GO" id="GO:0015643">
    <property type="term" value="F:toxic substance binding"/>
    <property type="evidence" value="ECO:0007669"/>
    <property type="project" value="InterPro"/>
</dbReference>
<gene>
    <name evidence="3" type="ORF">SAMN04490185_1993</name>
</gene>
<dbReference type="Pfam" id="PF01320">
    <property type="entry name" value="Colicin_Pyocin"/>
    <property type="match status" value="1"/>
</dbReference>
<comment type="similarity">
    <text evidence="1">Belongs to the colicins ColE2/ColE8/ColE9 and pyocins S1/S2 family.</text>
</comment>
<dbReference type="Proteomes" id="UP000183114">
    <property type="component" value="Unassembled WGS sequence"/>
</dbReference>
<keyword evidence="2" id="KW-0079">Bacteriocin immunity</keyword>
<reference evidence="3 4" key="1">
    <citation type="submission" date="2016-10" db="EMBL/GenBank/DDBJ databases">
        <authorList>
            <person name="de Groot N.N."/>
        </authorList>
    </citation>
    <scope>NUCLEOTIDE SEQUENCE [LARGE SCALE GENOMIC DNA]</scope>
    <source>
        <strain evidence="3 4">BS3655</strain>
    </source>
</reference>
<dbReference type="CDD" id="cd16363">
    <property type="entry name" value="Col_Im_like"/>
    <property type="match status" value="1"/>
</dbReference>
<dbReference type="GO" id="GO:0030153">
    <property type="term" value="P:bacteriocin immunity"/>
    <property type="evidence" value="ECO:0007669"/>
    <property type="project" value="UniProtKB-KW"/>
</dbReference>